<dbReference type="Gene3D" id="1.20.1250.20">
    <property type="entry name" value="MFS general substrate transporter like domains"/>
    <property type="match status" value="2"/>
</dbReference>
<dbReference type="CDD" id="cd17393">
    <property type="entry name" value="MFS_MosC_like"/>
    <property type="match status" value="1"/>
</dbReference>
<dbReference type="Proteomes" id="UP000241118">
    <property type="component" value="Unassembled WGS sequence"/>
</dbReference>
<dbReference type="OrthoDB" id="151222at2"/>
<dbReference type="GO" id="GO:0022857">
    <property type="term" value="F:transmembrane transporter activity"/>
    <property type="evidence" value="ECO:0007669"/>
    <property type="project" value="InterPro"/>
</dbReference>
<feature type="transmembrane region" description="Helical" evidence="5">
    <location>
        <begin position="94"/>
        <end position="119"/>
    </location>
</feature>
<evidence type="ECO:0000313" key="8">
    <source>
        <dbReference type="Proteomes" id="UP000241118"/>
    </source>
</evidence>
<keyword evidence="4 5" id="KW-0472">Membrane</keyword>
<feature type="transmembrane region" description="Helical" evidence="5">
    <location>
        <begin position="356"/>
        <end position="377"/>
    </location>
</feature>
<evidence type="ECO:0000313" key="7">
    <source>
        <dbReference type="EMBL" id="PSL56763.1"/>
    </source>
</evidence>
<evidence type="ECO:0000259" key="6">
    <source>
        <dbReference type="PROSITE" id="PS50850"/>
    </source>
</evidence>
<dbReference type="PANTHER" id="PTHR23514">
    <property type="entry name" value="BYPASS OF STOP CODON PROTEIN 6"/>
    <property type="match status" value="1"/>
</dbReference>
<proteinExistence type="predicted"/>
<dbReference type="InterPro" id="IPR051788">
    <property type="entry name" value="MFS_Transporter"/>
</dbReference>
<organism evidence="7 8">
    <name type="scientific">Saccharothrix carnea</name>
    <dbReference type="NCBI Taxonomy" id="1280637"/>
    <lineage>
        <taxon>Bacteria</taxon>
        <taxon>Bacillati</taxon>
        <taxon>Actinomycetota</taxon>
        <taxon>Actinomycetes</taxon>
        <taxon>Pseudonocardiales</taxon>
        <taxon>Pseudonocardiaceae</taxon>
        <taxon>Saccharothrix</taxon>
    </lineage>
</organism>
<name>A0A2P8IE81_SACCR</name>
<feature type="transmembrane region" description="Helical" evidence="5">
    <location>
        <begin position="267"/>
        <end position="285"/>
    </location>
</feature>
<gene>
    <name evidence="7" type="ORF">B0I31_103519</name>
</gene>
<protein>
    <submittedName>
        <fullName evidence="7">Putative MFS family arabinose efflux permease</fullName>
    </submittedName>
</protein>
<sequence>MPTPRLAVFAVFLFNGALFLSWAARMPALAAQVGATEATLGLALFGASVGLAATAPFAARICARVGARKLIVVGASVTVVAVPSLTLADTPFQLGLVLFVLGACGASLDVGMNVAAVAVTRSLDRPLMPQFHAGFSVGGLVGSLGAAAAAGVGWGLTRHLITVAVIGAITIAWVIRAVPTTTGESTDAVAEDRPVLKRPLLWLLATITLFSAIAEGAASDWSALFFVNERGVSEAAAAAAYAGFSVAMATARLLGEPAQRRVGPYRLLASGAVVAAVGLALAVLVRSAAVGYVGFALVGLGLAFAFPVIMDLAGDAGRRADGTGGEREIGLVTTVAYTGFLLGPPVVGGLAHASNLSISLGFVAFVIALMVPAVLLARRSRARELTRSGAGPTPL</sequence>
<evidence type="ECO:0000256" key="1">
    <source>
        <dbReference type="ARBA" id="ARBA00004651"/>
    </source>
</evidence>
<evidence type="ECO:0000256" key="4">
    <source>
        <dbReference type="ARBA" id="ARBA00023136"/>
    </source>
</evidence>
<comment type="caution">
    <text evidence="7">The sequence shown here is derived from an EMBL/GenBank/DDBJ whole genome shotgun (WGS) entry which is preliminary data.</text>
</comment>
<accession>A0A2P8IE81</accession>
<feature type="transmembrane region" description="Helical" evidence="5">
    <location>
        <begin position="291"/>
        <end position="309"/>
    </location>
</feature>
<keyword evidence="2 5" id="KW-0812">Transmembrane</keyword>
<keyword evidence="3 5" id="KW-1133">Transmembrane helix</keyword>
<dbReference type="SUPFAM" id="SSF103473">
    <property type="entry name" value="MFS general substrate transporter"/>
    <property type="match status" value="1"/>
</dbReference>
<feature type="transmembrane region" description="Helical" evidence="5">
    <location>
        <begin position="329"/>
        <end position="350"/>
    </location>
</feature>
<dbReference type="PANTHER" id="PTHR23514:SF13">
    <property type="entry name" value="INNER MEMBRANE PROTEIN YBJJ"/>
    <property type="match status" value="1"/>
</dbReference>
<feature type="transmembrane region" description="Helical" evidence="5">
    <location>
        <begin position="160"/>
        <end position="179"/>
    </location>
</feature>
<dbReference type="InterPro" id="IPR020846">
    <property type="entry name" value="MFS_dom"/>
</dbReference>
<feature type="transmembrane region" description="Helical" evidence="5">
    <location>
        <begin position="40"/>
        <end position="58"/>
    </location>
</feature>
<dbReference type="Pfam" id="PF07690">
    <property type="entry name" value="MFS_1"/>
    <property type="match status" value="1"/>
</dbReference>
<keyword evidence="8" id="KW-1185">Reference proteome</keyword>
<dbReference type="EMBL" id="PYAX01000003">
    <property type="protein sequence ID" value="PSL56763.1"/>
    <property type="molecule type" value="Genomic_DNA"/>
</dbReference>
<feature type="transmembrane region" description="Helical" evidence="5">
    <location>
        <begin position="131"/>
        <end position="154"/>
    </location>
</feature>
<feature type="transmembrane region" description="Helical" evidence="5">
    <location>
        <begin position="200"/>
        <end position="218"/>
    </location>
</feature>
<feature type="transmembrane region" description="Helical" evidence="5">
    <location>
        <begin position="70"/>
        <end position="88"/>
    </location>
</feature>
<dbReference type="InterPro" id="IPR036259">
    <property type="entry name" value="MFS_trans_sf"/>
</dbReference>
<comment type="subcellular location">
    <subcellularLocation>
        <location evidence="1">Cell membrane</location>
        <topology evidence="1">Multi-pass membrane protein</topology>
    </subcellularLocation>
</comment>
<evidence type="ECO:0000256" key="3">
    <source>
        <dbReference type="ARBA" id="ARBA00022989"/>
    </source>
</evidence>
<dbReference type="InterPro" id="IPR011701">
    <property type="entry name" value="MFS"/>
</dbReference>
<reference evidence="7 8" key="1">
    <citation type="submission" date="2018-03" db="EMBL/GenBank/DDBJ databases">
        <title>Genomic Encyclopedia of Type Strains, Phase III (KMG-III): the genomes of soil and plant-associated and newly described type strains.</title>
        <authorList>
            <person name="Whitman W."/>
        </authorList>
    </citation>
    <scope>NUCLEOTIDE SEQUENCE [LARGE SCALE GENOMIC DNA]</scope>
    <source>
        <strain evidence="7 8">CGMCC 4.7097</strain>
    </source>
</reference>
<feature type="transmembrane region" description="Helical" evidence="5">
    <location>
        <begin position="238"/>
        <end position="255"/>
    </location>
</feature>
<feature type="domain" description="Major facilitator superfamily (MFS) profile" evidence="6">
    <location>
        <begin position="3"/>
        <end position="381"/>
    </location>
</feature>
<evidence type="ECO:0000256" key="5">
    <source>
        <dbReference type="SAM" id="Phobius"/>
    </source>
</evidence>
<evidence type="ECO:0000256" key="2">
    <source>
        <dbReference type="ARBA" id="ARBA00022692"/>
    </source>
</evidence>
<dbReference type="AlphaFoldDB" id="A0A2P8IE81"/>
<dbReference type="GO" id="GO:0005886">
    <property type="term" value="C:plasma membrane"/>
    <property type="evidence" value="ECO:0007669"/>
    <property type="project" value="UniProtKB-SubCell"/>
</dbReference>
<dbReference type="PROSITE" id="PS50850">
    <property type="entry name" value="MFS"/>
    <property type="match status" value="1"/>
</dbReference>